<comment type="caution">
    <text evidence="1">The sequence shown here is derived from an EMBL/GenBank/DDBJ whole genome shotgun (WGS) entry which is preliminary data.</text>
</comment>
<evidence type="ECO:0000313" key="2">
    <source>
        <dbReference type="Proteomes" id="UP000297555"/>
    </source>
</evidence>
<dbReference type="EMBL" id="SPDQ01000011">
    <property type="protein sequence ID" value="TFH81871.1"/>
    <property type="molecule type" value="Genomic_DNA"/>
</dbReference>
<dbReference type="Proteomes" id="UP000297555">
    <property type="component" value="Unassembled WGS sequence"/>
</dbReference>
<proteinExistence type="predicted"/>
<sequence length="71" mass="7675">MILIIGIAVGRFTAPGDPNAEPTYGKTGLPKNCRAVIQTNLDAWAAKQYSADDIFLSISRNCGQNGYSWGR</sequence>
<dbReference type="AlphaFoldDB" id="A0A4Y8VNI6"/>
<dbReference type="OrthoDB" id="6659463at2"/>
<name>A0A4Y8VNI6_9PSED</name>
<accession>A0A4Y8VNI6</accession>
<organism evidence="1 2">
    <name type="scientific">Pseudomonas kribbensis</name>
    <dbReference type="NCBI Taxonomy" id="1628086"/>
    <lineage>
        <taxon>Bacteria</taxon>
        <taxon>Pseudomonadati</taxon>
        <taxon>Pseudomonadota</taxon>
        <taxon>Gammaproteobacteria</taxon>
        <taxon>Pseudomonadales</taxon>
        <taxon>Pseudomonadaceae</taxon>
        <taxon>Pseudomonas</taxon>
    </lineage>
</organism>
<gene>
    <name evidence="1" type="ORF">E4J90_09370</name>
</gene>
<evidence type="ECO:0000313" key="1">
    <source>
        <dbReference type="EMBL" id="TFH81871.1"/>
    </source>
</evidence>
<reference evidence="1 2" key="1">
    <citation type="submission" date="2019-03" db="EMBL/GenBank/DDBJ databases">
        <title>Draft genome sequence of humic substances-degrading Pseudomonas kribbensis CHA-19 from forest soil.</title>
        <authorList>
            <person name="Kim D."/>
        </authorList>
    </citation>
    <scope>NUCLEOTIDE SEQUENCE [LARGE SCALE GENOMIC DNA]</scope>
    <source>
        <strain evidence="1 2">CHA-19</strain>
    </source>
</reference>
<protein>
    <submittedName>
        <fullName evidence="1">Kynureninase</fullName>
    </submittedName>
</protein>